<proteinExistence type="predicted"/>
<dbReference type="AlphaFoldDB" id="A0A0A8Z8N6"/>
<organism evidence="1">
    <name type="scientific">Arundo donax</name>
    <name type="common">Giant reed</name>
    <name type="synonym">Donax arundinaceus</name>
    <dbReference type="NCBI Taxonomy" id="35708"/>
    <lineage>
        <taxon>Eukaryota</taxon>
        <taxon>Viridiplantae</taxon>
        <taxon>Streptophyta</taxon>
        <taxon>Embryophyta</taxon>
        <taxon>Tracheophyta</taxon>
        <taxon>Spermatophyta</taxon>
        <taxon>Magnoliopsida</taxon>
        <taxon>Liliopsida</taxon>
        <taxon>Poales</taxon>
        <taxon>Poaceae</taxon>
        <taxon>PACMAD clade</taxon>
        <taxon>Arundinoideae</taxon>
        <taxon>Arundineae</taxon>
        <taxon>Arundo</taxon>
    </lineage>
</organism>
<sequence>MSGLKSIIQTPLINLCFFRMLAEMIIDYSFLAFGNRLS</sequence>
<name>A0A0A8Z8N6_ARUDO</name>
<reference evidence="1" key="2">
    <citation type="journal article" date="2015" name="Data Brief">
        <title>Shoot transcriptome of the giant reed, Arundo donax.</title>
        <authorList>
            <person name="Barrero R.A."/>
            <person name="Guerrero F.D."/>
            <person name="Moolhuijzen P."/>
            <person name="Goolsby J.A."/>
            <person name="Tidwell J."/>
            <person name="Bellgard S.E."/>
            <person name="Bellgard M.I."/>
        </authorList>
    </citation>
    <scope>NUCLEOTIDE SEQUENCE</scope>
    <source>
        <tissue evidence="1">Shoot tissue taken approximately 20 cm above the soil surface</tissue>
    </source>
</reference>
<accession>A0A0A8Z8N6</accession>
<reference evidence="1" key="1">
    <citation type="submission" date="2014-09" db="EMBL/GenBank/DDBJ databases">
        <authorList>
            <person name="Magalhaes I.L.F."/>
            <person name="Oliveira U."/>
            <person name="Santos F.R."/>
            <person name="Vidigal T.H.D.A."/>
            <person name="Brescovit A.D."/>
            <person name="Santos A.J."/>
        </authorList>
    </citation>
    <scope>NUCLEOTIDE SEQUENCE</scope>
    <source>
        <tissue evidence="1">Shoot tissue taken approximately 20 cm above the soil surface</tissue>
    </source>
</reference>
<protein>
    <submittedName>
        <fullName evidence="1">Uncharacterized protein</fullName>
    </submittedName>
</protein>
<evidence type="ECO:0000313" key="1">
    <source>
        <dbReference type="EMBL" id="JAD35146.1"/>
    </source>
</evidence>
<dbReference type="EMBL" id="GBRH01262749">
    <property type="protein sequence ID" value="JAD35146.1"/>
    <property type="molecule type" value="Transcribed_RNA"/>
</dbReference>